<accession>A0ACB9G4B1</accession>
<comment type="caution">
    <text evidence="1">The sequence shown here is derived from an EMBL/GenBank/DDBJ whole genome shotgun (WGS) entry which is preliminary data.</text>
</comment>
<evidence type="ECO:0000313" key="1">
    <source>
        <dbReference type="EMBL" id="KAI3778033.1"/>
    </source>
</evidence>
<gene>
    <name evidence="1" type="ORF">L2E82_06999</name>
</gene>
<name>A0ACB9G4B1_CICIN</name>
<dbReference type="EMBL" id="CM042010">
    <property type="protein sequence ID" value="KAI3778033.1"/>
    <property type="molecule type" value="Genomic_DNA"/>
</dbReference>
<reference evidence="2" key="1">
    <citation type="journal article" date="2022" name="Mol. Ecol. Resour.">
        <title>The genomes of chicory, endive, great burdock and yacon provide insights into Asteraceae palaeo-polyploidization history and plant inulin production.</title>
        <authorList>
            <person name="Fan W."/>
            <person name="Wang S."/>
            <person name="Wang H."/>
            <person name="Wang A."/>
            <person name="Jiang F."/>
            <person name="Liu H."/>
            <person name="Zhao H."/>
            <person name="Xu D."/>
            <person name="Zhang Y."/>
        </authorList>
    </citation>
    <scope>NUCLEOTIDE SEQUENCE [LARGE SCALE GENOMIC DNA]</scope>
    <source>
        <strain evidence="2">cv. Punajuju</strain>
    </source>
</reference>
<sequence length="101" mass="11376">MENYMDIGVVDDATLLAVHIDYKGLFGIHNNGLNNGGGISVYSEHHGYNVHEWVADEMDVIGRPEAKDHDEDETEDCDEDEWLSDDDLPVGLEVEEGFMYC</sequence>
<evidence type="ECO:0000313" key="2">
    <source>
        <dbReference type="Proteomes" id="UP001055811"/>
    </source>
</evidence>
<organism evidence="1 2">
    <name type="scientific">Cichorium intybus</name>
    <name type="common">Chicory</name>
    <dbReference type="NCBI Taxonomy" id="13427"/>
    <lineage>
        <taxon>Eukaryota</taxon>
        <taxon>Viridiplantae</taxon>
        <taxon>Streptophyta</taxon>
        <taxon>Embryophyta</taxon>
        <taxon>Tracheophyta</taxon>
        <taxon>Spermatophyta</taxon>
        <taxon>Magnoliopsida</taxon>
        <taxon>eudicotyledons</taxon>
        <taxon>Gunneridae</taxon>
        <taxon>Pentapetalae</taxon>
        <taxon>asterids</taxon>
        <taxon>campanulids</taxon>
        <taxon>Asterales</taxon>
        <taxon>Asteraceae</taxon>
        <taxon>Cichorioideae</taxon>
        <taxon>Cichorieae</taxon>
        <taxon>Cichoriinae</taxon>
        <taxon>Cichorium</taxon>
    </lineage>
</organism>
<keyword evidence="2" id="KW-1185">Reference proteome</keyword>
<proteinExistence type="predicted"/>
<reference evidence="1 2" key="2">
    <citation type="journal article" date="2022" name="Mol. Ecol. Resour.">
        <title>The genomes of chicory, endive, great burdock and yacon provide insights into Asteraceae paleo-polyploidization history and plant inulin production.</title>
        <authorList>
            <person name="Fan W."/>
            <person name="Wang S."/>
            <person name="Wang H."/>
            <person name="Wang A."/>
            <person name="Jiang F."/>
            <person name="Liu H."/>
            <person name="Zhao H."/>
            <person name="Xu D."/>
            <person name="Zhang Y."/>
        </authorList>
    </citation>
    <scope>NUCLEOTIDE SEQUENCE [LARGE SCALE GENOMIC DNA]</scope>
    <source>
        <strain evidence="2">cv. Punajuju</strain>
        <tissue evidence="1">Leaves</tissue>
    </source>
</reference>
<dbReference type="Proteomes" id="UP001055811">
    <property type="component" value="Linkage Group LG02"/>
</dbReference>
<protein>
    <submittedName>
        <fullName evidence="1">Uncharacterized protein</fullName>
    </submittedName>
</protein>